<organism evidence="5 6">
    <name type="scientific">Fusarium avenaceum</name>
    <dbReference type="NCBI Taxonomy" id="40199"/>
    <lineage>
        <taxon>Eukaryota</taxon>
        <taxon>Fungi</taxon>
        <taxon>Dikarya</taxon>
        <taxon>Ascomycota</taxon>
        <taxon>Pezizomycotina</taxon>
        <taxon>Sordariomycetes</taxon>
        <taxon>Hypocreomycetidae</taxon>
        <taxon>Hypocreales</taxon>
        <taxon>Nectriaceae</taxon>
        <taxon>Fusarium</taxon>
        <taxon>Fusarium tricinctum species complex</taxon>
    </lineage>
</organism>
<feature type="repeat" description="ANK" evidence="2">
    <location>
        <begin position="1086"/>
        <end position="1118"/>
    </location>
</feature>
<dbReference type="SMART" id="SM00248">
    <property type="entry name" value="ANK"/>
    <property type="match status" value="11"/>
</dbReference>
<dbReference type="GO" id="GO:0009116">
    <property type="term" value="P:nucleoside metabolic process"/>
    <property type="evidence" value="ECO:0007669"/>
    <property type="project" value="InterPro"/>
</dbReference>
<dbReference type="EMBL" id="JAGPUO010000024">
    <property type="protein sequence ID" value="KAG5655983.1"/>
    <property type="molecule type" value="Genomic_DNA"/>
</dbReference>
<feature type="repeat" description="ANK" evidence="2">
    <location>
        <begin position="1158"/>
        <end position="1190"/>
    </location>
</feature>
<dbReference type="InterPro" id="IPR035994">
    <property type="entry name" value="Nucleoside_phosphorylase_sf"/>
</dbReference>
<comment type="caution">
    <text evidence="5">The sequence shown here is derived from an EMBL/GenBank/DDBJ whole genome shotgun (WGS) entry which is preliminary data.</text>
</comment>
<keyword evidence="2" id="KW-0040">ANK repeat</keyword>
<dbReference type="Pfam" id="PF22939">
    <property type="entry name" value="WHD_GPIID"/>
    <property type="match status" value="1"/>
</dbReference>
<evidence type="ECO:0000259" key="3">
    <source>
        <dbReference type="Pfam" id="PF22939"/>
    </source>
</evidence>
<dbReference type="SUPFAM" id="SSF48403">
    <property type="entry name" value="Ankyrin repeat"/>
    <property type="match status" value="1"/>
</dbReference>
<evidence type="ECO:0000313" key="5">
    <source>
        <dbReference type="EMBL" id="KAG5655983.1"/>
    </source>
</evidence>
<dbReference type="PANTHER" id="PTHR46082">
    <property type="entry name" value="ATP/GTP-BINDING PROTEIN-RELATED"/>
    <property type="match status" value="1"/>
</dbReference>
<proteinExistence type="predicted"/>
<keyword evidence="6" id="KW-1185">Reference proteome</keyword>
<feature type="repeat" description="ANK" evidence="2">
    <location>
        <begin position="924"/>
        <end position="952"/>
    </location>
</feature>
<dbReference type="InterPro" id="IPR056884">
    <property type="entry name" value="NPHP3-like_N"/>
</dbReference>
<dbReference type="InterPro" id="IPR002110">
    <property type="entry name" value="Ankyrin_rpt"/>
</dbReference>
<reference evidence="5" key="1">
    <citation type="submission" date="2021-04" db="EMBL/GenBank/DDBJ databases">
        <title>Draft genome of Fusarium avenaceum strain F156N33, isolated from an atmospheric sample in Virginia.</title>
        <authorList>
            <person name="Yang S."/>
            <person name="Vinatzer B.A."/>
            <person name="Coleman J."/>
        </authorList>
    </citation>
    <scope>NUCLEOTIDE SEQUENCE</scope>
    <source>
        <strain evidence="5">F156N33</strain>
    </source>
</reference>
<dbReference type="InterPro" id="IPR027417">
    <property type="entry name" value="P-loop_NTPase"/>
</dbReference>
<protein>
    <recommendedName>
        <fullName evidence="7">Nucleoside phosphorylase domain-containing protein</fullName>
    </recommendedName>
</protein>
<evidence type="ECO:0000313" key="6">
    <source>
        <dbReference type="Proteomes" id="UP000782241"/>
    </source>
</evidence>
<feature type="domain" description="GPI inositol-deacylase winged helix" evidence="3">
    <location>
        <begin position="661"/>
        <end position="742"/>
    </location>
</feature>
<dbReference type="Proteomes" id="UP000782241">
    <property type="component" value="Unassembled WGS sequence"/>
</dbReference>
<dbReference type="Pfam" id="PF12796">
    <property type="entry name" value="Ank_2"/>
    <property type="match status" value="2"/>
</dbReference>
<dbReference type="Gene3D" id="3.40.50.300">
    <property type="entry name" value="P-loop containing nucleotide triphosphate hydrolases"/>
    <property type="match status" value="1"/>
</dbReference>
<sequence length="1288" mass="143894">MKELDAAAYTIGWISALPEEYLAAQVFLDEDHGQPKSRSPNDTNSYWLGSIGRHNIVIAVLPRGEYGTASAAGAVTNLLRSFPNVRIGLMVGIGGGVPRLPDHDIRLGDVVVSTPKNGHSGVFQYDFGKSIQEKSFQYTGSLDKPPQALLTTLAGLSTQHDRGGNRLLEAVDEVLKNWPRLKRKYGRPSPDTDVLFKPDVVHGDGLCTSTCGKDSANKIARREREPEIEDDVAVHYGTIASGNSLMRDAILRDRLAAEKNVLCFEMEAAGLMNRFPCLAIRGICDYSDSHKSKEWQGFAAMVAAAYAKDLICYLAPELVETEQRLSSVLSNIQEVTTETKVIVQGIQSRQDAQEKQAILDWLIDTNFGAQQSDVFAARQPGTCQWLLHSAEYRNWVDHGDQTLYCPGIPGAGKTILSSIVINDLETKFDIDSTVGVAYIYCDFRSQQSQDNRMLVASVLKQLCQRQLDIPHAIKDLYSKCKITQKKPQIEELRVVLRTVVKLFFRVYLVVDALDEWQNTEGDRSSMLNELLALQADTHLNLFATSRPVGDIQRRFSGHPSIDISASQEDIALYIEGHQNLLPEFVIQAPGLLETIKETLSEASQGMFLIAQLYLEWLKSEVSVRSLEDTLAQFLERSKHNGLEQILCKAYDETMTRIFEQNARRVELAQHVLSWISFAERKLTVIEIQHAIAVKAGDKDFDAKGISDAGLIISVCCGLVTVDEESNMMRLVHYTTDEYFKSNEARLFPDVHRYLTRQCILYLSLEGYEKDRLALKNIHGNHLNEDVEKGLVGDWLRKYIFCHYAAHSWGLHARAMSQHFGNEAIEMTLPFVNNGQSFNTALQLLSFSDMTLTFRGVTDRLSLAAYHGLDFLLEDLTRNLDAETWGPQGRAALEQACKRGHAATAEFLFLKLATFEVDIVNWCGPLHSAVTGGHSDVIKILVQLGMSTETCDSHERTPIMLGIRWGLSHALVSLLDAIGSPEQQISYAKERGLMREVIIGRNTAFAQILLDRGLDVNDRIENESPHLTMAITESRWDMANWFLEKGAKLLRNDKGVTALMLASESYGTAGIKFLIGIGADLDEQDESGRTALMYAVDCTTENSVVVLLKHGADPNLQDQHGDTALHKACRLLEYGMHPRKDVVEVLLVFGADVNIKNLDGQTPLEVAMEQNQPTVMRLVIESGADVDWQDNMGRSLLMKTIAKHDHATSRMIIERSKHLDLQDEDGKTALDYAIEEEHHFNKGRGGAITWLLIYMGAKANMYPEIMETTCGLEALFGDYRLEDWILILG</sequence>
<dbReference type="InterPro" id="IPR054471">
    <property type="entry name" value="GPIID_WHD"/>
</dbReference>
<dbReference type="InterPro" id="IPR036770">
    <property type="entry name" value="Ankyrin_rpt-contain_sf"/>
</dbReference>
<evidence type="ECO:0000256" key="2">
    <source>
        <dbReference type="PROSITE-ProRule" id="PRU00023"/>
    </source>
</evidence>
<dbReference type="SUPFAM" id="SSF53167">
    <property type="entry name" value="Purine and uridine phosphorylases"/>
    <property type="match status" value="1"/>
</dbReference>
<dbReference type="Gene3D" id="3.40.50.1580">
    <property type="entry name" value="Nucleoside phosphorylase domain"/>
    <property type="match status" value="1"/>
</dbReference>
<keyword evidence="1" id="KW-0677">Repeat</keyword>
<name>A0A9P7GX16_9HYPO</name>
<dbReference type="PROSITE" id="PS50297">
    <property type="entry name" value="ANK_REP_REGION"/>
    <property type="match status" value="3"/>
</dbReference>
<dbReference type="InterPro" id="IPR053137">
    <property type="entry name" value="NLR-like"/>
</dbReference>
<dbReference type="Pfam" id="PF24883">
    <property type="entry name" value="NPHP3_N"/>
    <property type="match status" value="1"/>
</dbReference>
<feature type="repeat" description="ANK" evidence="2">
    <location>
        <begin position="1119"/>
        <end position="1157"/>
    </location>
</feature>
<dbReference type="GO" id="GO:0003824">
    <property type="term" value="F:catalytic activity"/>
    <property type="evidence" value="ECO:0007669"/>
    <property type="project" value="InterPro"/>
</dbReference>
<evidence type="ECO:0000256" key="1">
    <source>
        <dbReference type="ARBA" id="ARBA00022737"/>
    </source>
</evidence>
<gene>
    <name evidence="5" type="ORF">KAF25_001553</name>
</gene>
<dbReference type="SUPFAM" id="SSF52540">
    <property type="entry name" value="P-loop containing nucleoside triphosphate hydrolases"/>
    <property type="match status" value="1"/>
</dbReference>
<evidence type="ECO:0000259" key="4">
    <source>
        <dbReference type="Pfam" id="PF24883"/>
    </source>
</evidence>
<dbReference type="PANTHER" id="PTHR46082:SF11">
    <property type="entry name" value="AAA+ ATPASE DOMAIN-CONTAINING PROTEIN-RELATED"/>
    <property type="match status" value="1"/>
</dbReference>
<feature type="domain" description="Nephrocystin 3-like N-terminal" evidence="4">
    <location>
        <begin position="381"/>
        <end position="546"/>
    </location>
</feature>
<accession>A0A9P7GX16</accession>
<dbReference type="PROSITE" id="PS50088">
    <property type="entry name" value="ANK_REPEAT"/>
    <property type="match status" value="5"/>
</dbReference>
<dbReference type="Gene3D" id="1.25.40.20">
    <property type="entry name" value="Ankyrin repeat-containing domain"/>
    <property type="match status" value="2"/>
</dbReference>
<evidence type="ECO:0008006" key="7">
    <source>
        <dbReference type="Google" id="ProtNLM"/>
    </source>
</evidence>
<feature type="repeat" description="ANK" evidence="2">
    <location>
        <begin position="1053"/>
        <end position="1085"/>
    </location>
</feature>